<accession>A0AAU9J3T4</accession>
<keyword evidence="2" id="KW-1185">Reference proteome</keyword>
<dbReference type="AlphaFoldDB" id="A0AAU9J3T4"/>
<sequence>MPPVSENARLSTISEVSEYSESNELFPPAHSFSFIKYQREAKSCASIVEWEEYSDGSTTCSSKLDLIKDTLMSNKFNDEFLGCTFDMLKSSLILQDNECRCNCTLF</sequence>
<dbReference type="EMBL" id="CAJZBQ010000024">
    <property type="protein sequence ID" value="CAG9319905.1"/>
    <property type="molecule type" value="Genomic_DNA"/>
</dbReference>
<dbReference type="Proteomes" id="UP001162131">
    <property type="component" value="Unassembled WGS sequence"/>
</dbReference>
<evidence type="ECO:0000313" key="2">
    <source>
        <dbReference type="Proteomes" id="UP001162131"/>
    </source>
</evidence>
<protein>
    <submittedName>
        <fullName evidence="1">Uncharacterized protein</fullName>
    </submittedName>
</protein>
<evidence type="ECO:0000313" key="1">
    <source>
        <dbReference type="EMBL" id="CAG9319905.1"/>
    </source>
</evidence>
<organism evidence="1 2">
    <name type="scientific">Blepharisma stoltei</name>
    <dbReference type="NCBI Taxonomy" id="1481888"/>
    <lineage>
        <taxon>Eukaryota</taxon>
        <taxon>Sar</taxon>
        <taxon>Alveolata</taxon>
        <taxon>Ciliophora</taxon>
        <taxon>Postciliodesmatophora</taxon>
        <taxon>Heterotrichea</taxon>
        <taxon>Heterotrichida</taxon>
        <taxon>Blepharismidae</taxon>
        <taxon>Blepharisma</taxon>
    </lineage>
</organism>
<reference evidence="1" key="1">
    <citation type="submission" date="2021-09" db="EMBL/GenBank/DDBJ databases">
        <authorList>
            <consortium name="AG Swart"/>
            <person name="Singh M."/>
            <person name="Singh A."/>
            <person name="Seah K."/>
            <person name="Emmerich C."/>
        </authorList>
    </citation>
    <scope>NUCLEOTIDE SEQUENCE</scope>
    <source>
        <strain evidence="1">ATCC30299</strain>
    </source>
</reference>
<gene>
    <name evidence="1" type="ORF">BSTOLATCC_MIC25150</name>
</gene>
<proteinExistence type="predicted"/>
<comment type="caution">
    <text evidence="1">The sequence shown here is derived from an EMBL/GenBank/DDBJ whole genome shotgun (WGS) entry which is preliminary data.</text>
</comment>
<name>A0AAU9J3T4_9CILI</name>